<evidence type="ECO:0000313" key="2">
    <source>
        <dbReference type="EMBL" id="CAD8485273.1"/>
    </source>
</evidence>
<reference evidence="2" key="1">
    <citation type="submission" date="2021-01" db="EMBL/GenBank/DDBJ databases">
        <authorList>
            <person name="Corre E."/>
            <person name="Pelletier E."/>
            <person name="Niang G."/>
            <person name="Scheremetjew M."/>
            <person name="Finn R."/>
            <person name="Kale V."/>
            <person name="Holt S."/>
            <person name="Cochrane G."/>
            <person name="Meng A."/>
            <person name="Brown T."/>
            <person name="Cohen L."/>
        </authorList>
    </citation>
    <scope>NUCLEOTIDE SEQUENCE</scope>
    <source>
        <strain evidence="2">CCMP325</strain>
    </source>
</reference>
<proteinExistence type="predicted"/>
<feature type="compositionally biased region" description="Basic residues" evidence="1">
    <location>
        <begin position="55"/>
        <end position="66"/>
    </location>
</feature>
<feature type="region of interest" description="Disordered" evidence="1">
    <location>
        <begin position="213"/>
        <end position="248"/>
    </location>
</feature>
<sequence length="248" mass="27391">MASTWTERDQWAQAFPSEIGDELGTTVKRVKSPDEENDEDSEQEENSAGSESSRNRYKCGRCGQPKKGHTCFKLKEAKDELWSGDPMVSFHNVRLDKRQQLKTKLIERLSRRLQSFGIPPASSYSFDTRFMSPYMNPYHAWSGPPPPSMPPFPGFNANMRFGGMPGMMLQSPVSFGQPPPGVPGISMPMSFPPVTSGPINPLVGISGMPYGDGGGYPDMSWQEPASVNGAGEKQKKRHKTSTAVKENK</sequence>
<feature type="region of interest" description="Disordered" evidence="1">
    <location>
        <begin position="1"/>
        <end position="66"/>
    </location>
</feature>
<organism evidence="2">
    <name type="scientific">Hanusia phi</name>
    <dbReference type="NCBI Taxonomy" id="3032"/>
    <lineage>
        <taxon>Eukaryota</taxon>
        <taxon>Cryptophyceae</taxon>
        <taxon>Pyrenomonadales</taxon>
        <taxon>Geminigeraceae</taxon>
        <taxon>Hanusia</taxon>
    </lineage>
</organism>
<feature type="compositionally biased region" description="Basic and acidic residues" evidence="1">
    <location>
        <begin position="1"/>
        <end position="10"/>
    </location>
</feature>
<evidence type="ECO:0000256" key="1">
    <source>
        <dbReference type="SAM" id="MobiDB-lite"/>
    </source>
</evidence>
<protein>
    <submittedName>
        <fullName evidence="2">Uncharacterized protein</fullName>
    </submittedName>
</protein>
<accession>A0A7S0EHH5</accession>
<dbReference type="AlphaFoldDB" id="A0A7S0EHH5"/>
<gene>
    <name evidence="2" type="ORF">HPHI1048_LOCUS11108</name>
</gene>
<feature type="compositionally biased region" description="Acidic residues" evidence="1">
    <location>
        <begin position="35"/>
        <end position="45"/>
    </location>
</feature>
<name>A0A7S0EHH5_9CRYP</name>
<dbReference type="EMBL" id="HBEO01016275">
    <property type="protein sequence ID" value="CAD8485273.1"/>
    <property type="molecule type" value="Transcribed_RNA"/>
</dbReference>